<dbReference type="Proteomes" id="UP000095706">
    <property type="component" value="Unassembled WGS sequence"/>
</dbReference>
<proteinExistence type="predicted"/>
<dbReference type="AlphaFoldDB" id="A0A173Y203"/>
<organism evidence="1 2">
    <name type="scientific">Fusicatenibacter saccharivorans</name>
    <dbReference type="NCBI Taxonomy" id="1150298"/>
    <lineage>
        <taxon>Bacteria</taxon>
        <taxon>Bacillati</taxon>
        <taxon>Bacillota</taxon>
        <taxon>Clostridia</taxon>
        <taxon>Lachnospirales</taxon>
        <taxon>Lachnospiraceae</taxon>
        <taxon>Fusicatenibacter</taxon>
    </lineage>
</organism>
<evidence type="ECO:0000313" key="1">
    <source>
        <dbReference type="EMBL" id="CUN57600.1"/>
    </source>
</evidence>
<sequence length="101" mass="12080">MEKCSREKLVDKIVKEYNLTEEDAHNKAVKILERCPEKLRQNVQEWSENRTLTDIYIGKYSLPMILAIWDSKDFLSAWEVMTELAEGEIETAEMRIWNMRR</sequence>
<name>A0A173Y203_9FIRM</name>
<accession>A0A173Y203</accession>
<dbReference type="EMBL" id="CYYV01000002">
    <property type="protein sequence ID" value="CUN57600.1"/>
    <property type="molecule type" value="Genomic_DNA"/>
</dbReference>
<reference evidence="1 2" key="1">
    <citation type="submission" date="2015-09" db="EMBL/GenBank/DDBJ databases">
        <authorList>
            <consortium name="Pathogen Informatics"/>
        </authorList>
    </citation>
    <scope>NUCLEOTIDE SEQUENCE [LARGE SCALE GENOMIC DNA]</scope>
    <source>
        <strain evidence="1 2">2789STDY5608849</strain>
    </source>
</reference>
<dbReference type="RefSeq" id="WP_055226101.1">
    <property type="nucleotide sequence ID" value="NZ_CAXSRP010000008.1"/>
</dbReference>
<protein>
    <submittedName>
        <fullName evidence="1">Uncharacterized protein</fullName>
    </submittedName>
</protein>
<gene>
    <name evidence="1" type="ORF">ERS852406_00387</name>
</gene>
<evidence type="ECO:0000313" key="2">
    <source>
        <dbReference type="Proteomes" id="UP000095706"/>
    </source>
</evidence>